<comment type="caution">
    <text evidence="1">The sequence shown here is derived from an EMBL/GenBank/DDBJ whole genome shotgun (WGS) entry which is preliminary data.</text>
</comment>
<sequence length="311" mass="36897">MGTHPIEELLPRKTDQILQLALDAYSSSIDEVVNFGTHIILWDYKKKRDGKDNHIPTLFLRNIIEIGDSISILIKSSSIDPSKILIRSLLENFFQLLYMLEKDEKERAQCFMIYKAVNDLKYYKKFISSDPSSKGLFSKLEKDQSDFDITNLLDRDDFIKAIESKSSILKKPEFKDVYEEYLRTKKIGNGRNPNWYSLYDGPKNIEQLSTHLRRVYYYEFFYRSFSQNVHISDLFKGLALVGIDKAQMIQIRDFEDCHTVFIATNKILLALFIEYVQKRIPERNQEFRFWFNSFYPEYDKLVQKGQIKYKK</sequence>
<organism evidence="1 2">
    <name type="scientific">Namhaeicola litoreus</name>
    <dbReference type="NCBI Taxonomy" id="1052145"/>
    <lineage>
        <taxon>Bacteria</taxon>
        <taxon>Pseudomonadati</taxon>
        <taxon>Bacteroidota</taxon>
        <taxon>Flavobacteriia</taxon>
        <taxon>Flavobacteriales</taxon>
        <taxon>Flavobacteriaceae</taxon>
        <taxon>Namhaeicola</taxon>
    </lineage>
</organism>
<dbReference type="EMBL" id="JBHTMY010000001">
    <property type="protein sequence ID" value="MFD1314242.1"/>
    <property type="molecule type" value="Genomic_DNA"/>
</dbReference>
<proteinExistence type="predicted"/>
<name>A0ABW3XZ49_9FLAO</name>
<protein>
    <submittedName>
        <fullName evidence="1">DUF5677 domain-containing protein</fullName>
    </submittedName>
</protein>
<gene>
    <name evidence="1" type="ORF">ACFQ39_01315</name>
</gene>
<dbReference type="InterPro" id="IPR043733">
    <property type="entry name" value="DUF5677"/>
</dbReference>
<keyword evidence="2" id="KW-1185">Reference proteome</keyword>
<dbReference type="Proteomes" id="UP001597201">
    <property type="component" value="Unassembled WGS sequence"/>
</dbReference>
<dbReference type="RefSeq" id="WP_377175661.1">
    <property type="nucleotide sequence ID" value="NZ_JBHTMY010000001.1"/>
</dbReference>
<dbReference type="Pfam" id="PF18928">
    <property type="entry name" value="DUF5677"/>
    <property type="match status" value="1"/>
</dbReference>
<reference evidence="2" key="1">
    <citation type="journal article" date="2019" name="Int. J. Syst. Evol. Microbiol.">
        <title>The Global Catalogue of Microorganisms (GCM) 10K type strain sequencing project: providing services to taxonomists for standard genome sequencing and annotation.</title>
        <authorList>
            <consortium name="The Broad Institute Genomics Platform"/>
            <consortium name="The Broad Institute Genome Sequencing Center for Infectious Disease"/>
            <person name="Wu L."/>
            <person name="Ma J."/>
        </authorList>
    </citation>
    <scope>NUCLEOTIDE SEQUENCE [LARGE SCALE GENOMIC DNA]</scope>
    <source>
        <strain evidence="2">CCUG 61485</strain>
    </source>
</reference>
<evidence type="ECO:0000313" key="1">
    <source>
        <dbReference type="EMBL" id="MFD1314242.1"/>
    </source>
</evidence>
<evidence type="ECO:0000313" key="2">
    <source>
        <dbReference type="Proteomes" id="UP001597201"/>
    </source>
</evidence>
<accession>A0ABW3XZ49</accession>